<dbReference type="Gene3D" id="2.40.170.20">
    <property type="entry name" value="TonB-dependent receptor, beta-barrel domain"/>
    <property type="match status" value="1"/>
</dbReference>
<dbReference type="CDD" id="cd01347">
    <property type="entry name" value="ligand_gated_channel"/>
    <property type="match status" value="1"/>
</dbReference>
<feature type="signal peptide" evidence="14">
    <location>
        <begin position="1"/>
        <end position="23"/>
    </location>
</feature>
<protein>
    <submittedName>
        <fullName evidence="17">TonB-dependent receptor</fullName>
    </submittedName>
</protein>
<feature type="domain" description="TonB-dependent receptor plug" evidence="16">
    <location>
        <begin position="45"/>
        <end position="150"/>
    </location>
</feature>
<keyword evidence="10 17" id="KW-0675">Receptor</keyword>
<dbReference type="Gene3D" id="2.170.130.10">
    <property type="entry name" value="TonB-dependent receptor, plug domain"/>
    <property type="match status" value="1"/>
</dbReference>
<evidence type="ECO:0000256" key="1">
    <source>
        <dbReference type="ARBA" id="ARBA00004571"/>
    </source>
</evidence>
<dbReference type="InterPro" id="IPR037066">
    <property type="entry name" value="Plug_dom_sf"/>
</dbReference>
<keyword evidence="4 12" id="KW-1134">Transmembrane beta strand</keyword>
<comment type="subcellular location">
    <subcellularLocation>
        <location evidence="1 12">Cell outer membrane</location>
        <topology evidence="1 12">Multi-pass membrane protein</topology>
    </subcellularLocation>
</comment>
<dbReference type="Pfam" id="PF00593">
    <property type="entry name" value="TonB_dep_Rec_b-barrel"/>
    <property type="match status" value="1"/>
</dbReference>
<feature type="chain" id="PRO_5045674860" evidence="14">
    <location>
        <begin position="24"/>
        <end position="613"/>
    </location>
</feature>
<name>A0ABP9M2I5_9BURK</name>
<evidence type="ECO:0000256" key="2">
    <source>
        <dbReference type="ARBA" id="ARBA00009810"/>
    </source>
</evidence>
<keyword evidence="18" id="KW-1185">Reference proteome</keyword>
<proteinExistence type="inferred from homology"/>
<dbReference type="EMBL" id="BAABKD010000009">
    <property type="protein sequence ID" value="GAA5090106.1"/>
    <property type="molecule type" value="Genomic_DNA"/>
</dbReference>
<organism evidence="17 18">
    <name type="scientific">Paenalcaligenes hermetiae</name>
    <dbReference type="NCBI Taxonomy" id="1157987"/>
    <lineage>
        <taxon>Bacteria</taxon>
        <taxon>Pseudomonadati</taxon>
        <taxon>Pseudomonadota</taxon>
        <taxon>Betaproteobacteria</taxon>
        <taxon>Burkholderiales</taxon>
        <taxon>Alcaligenaceae</taxon>
        <taxon>Paenalcaligenes</taxon>
    </lineage>
</organism>
<evidence type="ECO:0000256" key="9">
    <source>
        <dbReference type="ARBA" id="ARBA00023136"/>
    </source>
</evidence>
<evidence type="ECO:0000256" key="6">
    <source>
        <dbReference type="ARBA" id="ARBA00022729"/>
    </source>
</evidence>
<dbReference type="InterPro" id="IPR039426">
    <property type="entry name" value="TonB-dep_rcpt-like"/>
</dbReference>
<evidence type="ECO:0000256" key="3">
    <source>
        <dbReference type="ARBA" id="ARBA00022448"/>
    </source>
</evidence>
<evidence type="ECO:0000256" key="7">
    <source>
        <dbReference type="ARBA" id="ARBA00023065"/>
    </source>
</evidence>
<accession>A0ABP9M2I5</accession>
<evidence type="ECO:0000256" key="5">
    <source>
        <dbReference type="ARBA" id="ARBA00022692"/>
    </source>
</evidence>
<keyword evidence="9 12" id="KW-0472">Membrane</keyword>
<evidence type="ECO:0000256" key="12">
    <source>
        <dbReference type="PROSITE-ProRule" id="PRU01360"/>
    </source>
</evidence>
<dbReference type="InterPro" id="IPR012910">
    <property type="entry name" value="Plug_dom"/>
</dbReference>
<keyword evidence="8 13" id="KW-0798">TonB box</keyword>
<evidence type="ECO:0000313" key="17">
    <source>
        <dbReference type="EMBL" id="GAA5090106.1"/>
    </source>
</evidence>
<evidence type="ECO:0000259" key="15">
    <source>
        <dbReference type="Pfam" id="PF00593"/>
    </source>
</evidence>
<dbReference type="RefSeq" id="WP_345370638.1">
    <property type="nucleotide sequence ID" value="NZ_BAABKD010000009.1"/>
</dbReference>
<evidence type="ECO:0000256" key="8">
    <source>
        <dbReference type="ARBA" id="ARBA00023077"/>
    </source>
</evidence>
<evidence type="ECO:0000313" key="18">
    <source>
        <dbReference type="Proteomes" id="UP001500227"/>
    </source>
</evidence>
<comment type="caution">
    <text evidence="17">The sequence shown here is derived from an EMBL/GenBank/DDBJ whole genome shotgun (WGS) entry which is preliminary data.</text>
</comment>
<keyword evidence="11 12" id="KW-0998">Cell outer membrane</keyword>
<keyword evidence="7" id="KW-0406">Ion transport</keyword>
<dbReference type="Proteomes" id="UP001500227">
    <property type="component" value="Unassembled WGS sequence"/>
</dbReference>
<dbReference type="InterPro" id="IPR000531">
    <property type="entry name" value="Beta-barrel_TonB"/>
</dbReference>
<dbReference type="InterPro" id="IPR036942">
    <property type="entry name" value="Beta-barrel_TonB_sf"/>
</dbReference>
<evidence type="ECO:0000256" key="4">
    <source>
        <dbReference type="ARBA" id="ARBA00022452"/>
    </source>
</evidence>
<evidence type="ECO:0000256" key="13">
    <source>
        <dbReference type="RuleBase" id="RU003357"/>
    </source>
</evidence>
<reference evidence="18" key="1">
    <citation type="journal article" date="2019" name="Int. J. Syst. Evol. Microbiol.">
        <title>The Global Catalogue of Microorganisms (GCM) 10K type strain sequencing project: providing services to taxonomists for standard genome sequencing and annotation.</title>
        <authorList>
            <consortium name="The Broad Institute Genomics Platform"/>
            <consortium name="The Broad Institute Genome Sequencing Center for Infectious Disease"/>
            <person name="Wu L."/>
            <person name="Ma J."/>
        </authorList>
    </citation>
    <scope>NUCLEOTIDE SEQUENCE [LARGE SCALE GENOMIC DNA]</scope>
    <source>
        <strain evidence="18">JCM 18423</strain>
    </source>
</reference>
<feature type="domain" description="TonB-dependent receptor-like beta-barrel" evidence="15">
    <location>
        <begin position="188"/>
        <end position="587"/>
    </location>
</feature>
<dbReference type="Pfam" id="PF07715">
    <property type="entry name" value="Plug"/>
    <property type="match status" value="1"/>
</dbReference>
<gene>
    <name evidence="17" type="ORF">GCM10023337_13910</name>
</gene>
<dbReference type="PROSITE" id="PS52016">
    <property type="entry name" value="TONB_DEPENDENT_REC_3"/>
    <property type="match status" value="1"/>
</dbReference>
<evidence type="ECO:0000256" key="14">
    <source>
        <dbReference type="SAM" id="SignalP"/>
    </source>
</evidence>
<evidence type="ECO:0000256" key="11">
    <source>
        <dbReference type="ARBA" id="ARBA00023237"/>
    </source>
</evidence>
<dbReference type="SUPFAM" id="SSF56935">
    <property type="entry name" value="Porins"/>
    <property type="match status" value="1"/>
</dbReference>
<keyword evidence="3 12" id="KW-0813">Transport</keyword>
<evidence type="ECO:0000259" key="16">
    <source>
        <dbReference type="Pfam" id="PF07715"/>
    </source>
</evidence>
<dbReference type="PANTHER" id="PTHR30069:SF53">
    <property type="entry name" value="COLICIN I RECEPTOR-RELATED"/>
    <property type="match status" value="1"/>
</dbReference>
<evidence type="ECO:0000256" key="10">
    <source>
        <dbReference type="ARBA" id="ARBA00023170"/>
    </source>
</evidence>
<dbReference type="PANTHER" id="PTHR30069">
    <property type="entry name" value="TONB-DEPENDENT OUTER MEMBRANE RECEPTOR"/>
    <property type="match status" value="1"/>
</dbReference>
<keyword evidence="5 12" id="KW-0812">Transmembrane</keyword>
<comment type="similarity">
    <text evidence="2 12 13">Belongs to the TonB-dependent receptor family.</text>
</comment>
<sequence length="613" mass="67994">MKFSFYRPSLSLLASLLSASAFAQASVKELDHIVVTAARAPQSEQEAIGDISVVSAEEIARAGQNSVAEILARQPGIEFYNSGGPQTTTGVSIRGAEARHTLVLVNGMRINSSINGSANWNAIDPASIERIEIVRGAASSLYGSDAIGGVINIITKQGAAHQPAQLYGSIGYGSHRTVKTHLGMDGGSERLSYNFNASFADSKGFNATNKDNTFSYYADKDGYQSHSLSGALAYEWATGQKIGINAYNNYINGDFDAGELIRDAFTQTRQQSYDLYSQNRLGANWLSTLNFGLSKEQVVNPAYDSRFSTLQRQYRWQNDWDLSAHQQLAFIVERLEERITHQLAYTDTNRNTNAVAAIYRAQYGQHRVQASLRNDNISGFGHRMTGGLGYKMDLNDSWTIGAAANTGFKAPSFSDLYYPLDWGFQGNPNLKAEKSRNVEASLGYDDGTSQFKVTAFQNKVRDLIDPYVCNDNFECTALNVDRATIRGVSLYGAHDMGSVRLWAAADFTNPRDDSSRNQLVRRAKQNIKAGVQYQWQVLDLGAEYQYVGKRYEDKDNQTQLGGYSLVNLTADYALSKTMTAQIRWNNIFDKTYHNSYGYNMPGSNVFVNLSWRM</sequence>
<keyword evidence="6 14" id="KW-0732">Signal</keyword>